<evidence type="ECO:0000313" key="2">
    <source>
        <dbReference type="EMBL" id="AEO35779.1"/>
    </source>
</evidence>
<protein>
    <recommendedName>
        <fullName evidence="3">Lipocalin/cytosolic fatty-acid binding domain-containing protein</fullName>
    </recommendedName>
</protein>
<sequence>MLRFELAIFLTLALGGDAAPSFDEFLYSINTTQKIWTLQRNYTMATNSVDHECLFAHKVKLTPTHYEFTQNFTVGPKKVQTYLYAELGNDGEGPYMKIGHRQGFPELWYRLRAWYFHDRCGVMTFQSISEFKPFTGCDLFVWDHHIDGRMDHCLDIYNNICKGESHRVYWLGICKHHDSSNARPPAGIDDEEEKGC</sequence>
<organism evidence="2">
    <name type="scientific">Amblyomma maculatum</name>
    <name type="common">Gulf Coast tick</name>
    <dbReference type="NCBI Taxonomy" id="34609"/>
    <lineage>
        <taxon>Eukaryota</taxon>
        <taxon>Metazoa</taxon>
        <taxon>Ecdysozoa</taxon>
        <taxon>Arthropoda</taxon>
        <taxon>Chelicerata</taxon>
        <taxon>Arachnida</taxon>
        <taxon>Acari</taxon>
        <taxon>Parasitiformes</taxon>
        <taxon>Ixodida</taxon>
        <taxon>Ixodoidea</taxon>
        <taxon>Ixodidae</taxon>
        <taxon>Amblyomminae</taxon>
        <taxon>Amblyomma</taxon>
    </lineage>
</organism>
<dbReference type="AlphaFoldDB" id="G3MQL1"/>
<dbReference type="InterPro" id="IPR012674">
    <property type="entry name" value="Calycin"/>
</dbReference>
<dbReference type="SUPFAM" id="SSF50814">
    <property type="entry name" value="Lipocalins"/>
    <property type="match status" value="1"/>
</dbReference>
<accession>G3MQL1</accession>
<reference evidence="2" key="1">
    <citation type="journal article" date="2011" name="PLoS ONE">
        <title>A deep insight into the sialotranscriptome of the gulf coast tick, Amblyomma maculatum.</title>
        <authorList>
            <person name="Karim S."/>
            <person name="Singh P."/>
            <person name="Ribeiro J.M."/>
        </authorList>
    </citation>
    <scope>NUCLEOTIDE SEQUENCE</scope>
    <source>
        <tissue evidence="2">Salivary gland</tissue>
    </source>
</reference>
<proteinExistence type="evidence at transcript level"/>
<keyword evidence="1" id="KW-0732">Signal</keyword>
<evidence type="ECO:0000256" key="1">
    <source>
        <dbReference type="SAM" id="SignalP"/>
    </source>
</evidence>
<feature type="chain" id="PRO_5003447306" description="Lipocalin/cytosolic fatty-acid binding domain-containing protein" evidence="1">
    <location>
        <begin position="19"/>
        <end position="196"/>
    </location>
</feature>
<feature type="signal peptide" evidence="1">
    <location>
        <begin position="1"/>
        <end position="18"/>
    </location>
</feature>
<name>G3MQL1_AMBMU</name>
<evidence type="ECO:0008006" key="3">
    <source>
        <dbReference type="Google" id="ProtNLM"/>
    </source>
</evidence>
<dbReference type="EMBL" id="JO844162">
    <property type="protein sequence ID" value="AEO35779.1"/>
    <property type="molecule type" value="mRNA"/>
</dbReference>
<dbReference type="Gene3D" id="2.40.128.20">
    <property type="match status" value="1"/>
</dbReference>